<keyword evidence="5" id="KW-0479">Metal-binding</keyword>
<keyword evidence="7" id="KW-0067">ATP-binding</keyword>
<dbReference type="GO" id="GO:0016887">
    <property type="term" value="F:ATP hydrolysis activity"/>
    <property type="evidence" value="ECO:0007669"/>
    <property type="project" value="InterPro"/>
</dbReference>
<dbReference type="GO" id="GO:0030007">
    <property type="term" value="P:intracellular potassium ion homeostasis"/>
    <property type="evidence" value="ECO:0007669"/>
    <property type="project" value="TreeGrafter"/>
</dbReference>
<dbReference type="InterPro" id="IPR044492">
    <property type="entry name" value="P_typ_ATPase_HD_dom"/>
</dbReference>
<keyword evidence="9 11" id="KW-1133">Transmembrane helix</keyword>
<dbReference type="EMBL" id="MEVF01000009">
    <property type="protein sequence ID" value="OGC50153.1"/>
    <property type="molecule type" value="Genomic_DNA"/>
</dbReference>
<protein>
    <recommendedName>
        <fullName evidence="12">Cation-transporting P-type ATPase N-terminal domain-containing protein</fullName>
    </recommendedName>
</protein>
<dbReference type="GO" id="GO:0036376">
    <property type="term" value="P:sodium ion export across plasma membrane"/>
    <property type="evidence" value="ECO:0007669"/>
    <property type="project" value="TreeGrafter"/>
</dbReference>
<dbReference type="FunFam" id="2.70.150.10:FF:000016">
    <property type="entry name" value="Calcium-transporting P-type ATPase putative"/>
    <property type="match status" value="1"/>
</dbReference>
<evidence type="ECO:0000256" key="6">
    <source>
        <dbReference type="ARBA" id="ARBA00022741"/>
    </source>
</evidence>
<dbReference type="SFLD" id="SFLDF00027">
    <property type="entry name" value="p-type_atpase"/>
    <property type="match status" value="1"/>
</dbReference>
<reference evidence="13 14" key="1">
    <citation type="journal article" date="2016" name="Nat. Commun.">
        <title>Thousands of microbial genomes shed light on interconnected biogeochemical processes in an aquifer system.</title>
        <authorList>
            <person name="Anantharaman K."/>
            <person name="Brown C.T."/>
            <person name="Hug L.A."/>
            <person name="Sharon I."/>
            <person name="Castelle C.J."/>
            <person name="Probst A.J."/>
            <person name="Thomas B.C."/>
            <person name="Singh A."/>
            <person name="Wilkins M.J."/>
            <person name="Karaoz U."/>
            <person name="Brodie E.L."/>
            <person name="Williams K.H."/>
            <person name="Hubbard S.S."/>
            <person name="Banfield J.F."/>
        </authorList>
    </citation>
    <scope>NUCLEOTIDE SEQUENCE [LARGE SCALE GENOMIC DNA]</scope>
</reference>
<comment type="caution">
    <text evidence="13">The sequence shown here is derived from an EMBL/GenBank/DDBJ whole genome shotgun (WGS) entry which is preliminary data.</text>
</comment>
<dbReference type="SFLD" id="SFLDS00003">
    <property type="entry name" value="Haloacid_Dehalogenase"/>
    <property type="match status" value="1"/>
</dbReference>
<sequence>MFQAKTVEEIFSFFNTGPHGLTKDESAERLNKYGLNSIPEEKKESNLTKFAKQFTNILVLILIAAAVVSFILGEKLDATVIIFIVIVNAFMGYIQEAKAEKAIEALKTISKTQAKVMRNGILEIINSEEVVVGDLIVLETGDKIPADLRLIEAFNMEVNESALTGESKAAKKTPNIILDENTPLGDLKNMAFKDTSVSFGRGRGIVVGTGKDTEIGKISTLIQTAPQNETPLSIELDKVAKKLTLITGAIVMVIFVASYTLGSLSIKESFLVSVSLAVAAIPEGLPAVVTIVLAVGVSKLAKSKAIIRKLEAVETLGSVNYILTDKTGTLTQNKMTVTTIANLNQIYERDDKGNFDKNYVKESEELLKASVLCNDAIINKDLEGNFNFVGDSTETALLACAVDSGMDIQNTRNKHKRIYEIPFSSDSKKMLTVVEDPENKDIVLVIAKGAPEVISFMVTDDNNRISTLNDNFAKTGLRNIAFSSKEMSKEAFEDAINTDNPENVLSTYHRFLGIMAQKDPLRPEVKTAMTNASNAGIKTLILTGDHKLTATNIARELNLIKDEDEVIDGSELGDKSHEGIKELLGKIKVFARVSPEQKLRITETIKKQNKIVAVTGDGINDAPAIKTADIGISMGISGTDVTKEVSDMVLQDDNYATIVEAIKQGRIVYDNLIKTIRYLISCNISEILFIALSIFSGMPLPLLPIHILWINLVTDGLPALSLGMEQGEADIMSRRPRDRNVSILSRDRWLYMFIEAAVITFASFIAFRAGLRISLMHGQTAALTTLAFCQLLHAINNKSETHSIFSKNVLNNMYLRGTVILSGLLQLLIIYTGAGNLLLKTTPLPLNILAVCVAVSFLTIIGSEIMKGLRFRTQTNIIN</sequence>
<evidence type="ECO:0000256" key="8">
    <source>
        <dbReference type="ARBA" id="ARBA00022967"/>
    </source>
</evidence>
<dbReference type="InterPro" id="IPR059000">
    <property type="entry name" value="ATPase_P-type_domA"/>
</dbReference>
<dbReference type="SUPFAM" id="SSF81665">
    <property type="entry name" value="Calcium ATPase, transmembrane domain M"/>
    <property type="match status" value="1"/>
</dbReference>
<feature type="transmembrane region" description="Helical" evidence="11">
    <location>
        <begin position="270"/>
        <end position="297"/>
    </location>
</feature>
<dbReference type="GO" id="GO:1902600">
    <property type="term" value="P:proton transmembrane transport"/>
    <property type="evidence" value="ECO:0007669"/>
    <property type="project" value="TreeGrafter"/>
</dbReference>
<evidence type="ECO:0000313" key="14">
    <source>
        <dbReference type="Proteomes" id="UP000177458"/>
    </source>
</evidence>
<dbReference type="InterPro" id="IPR023299">
    <property type="entry name" value="ATPase_P-typ_cyto_dom_N"/>
</dbReference>
<evidence type="ECO:0000256" key="3">
    <source>
        <dbReference type="ARBA" id="ARBA00022475"/>
    </source>
</evidence>
<feature type="transmembrane region" description="Helical" evidence="11">
    <location>
        <begin position="749"/>
        <end position="767"/>
    </location>
</feature>
<dbReference type="InterPro" id="IPR006068">
    <property type="entry name" value="ATPase_P-typ_cation-transptr_C"/>
</dbReference>
<keyword evidence="8" id="KW-1278">Translocase</keyword>
<dbReference type="Gene3D" id="3.40.50.1000">
    <property type="entry name" value="HAD superfamily/HAD-like"/>
    <property type="match status" value="1"/>
</dbReference>
<dbReference type="PANTHER" id="PTHR43294:SF21">
    <property type="entry name" value="CATION TRANSPORTING ATPASE"/>
    <property type="match status" value="1"/>
</dbReference>
<dbReference type="InterPro" id="IPR023298">
    <property type="entry name" value="ATPase_P-typ_TM_dom_sf"/>
</dbReference>
<name>A0A1F4V0Y8_UNCKA</name>
<dbReference type="GO" id="GO:0005886">
    <property type="term" value="C:plasma membrane"/>
    <property type="evidence" value="ECO:0007669"/>
    <property type="project" value="UniProtKB-SubCell"/>
</dbReference>
<dbReference type="PROSITE" id="PS00154">
    <property type="entry name" value="ATPASE_E1_E2"/>
    <property type="match status" value="1"/>
</dbReference>
<dbReference type="Pfam" id="PF13246">
    <property type="entry name" value="Cation_ATPase"/>
    <property type="match status" value="1"/>
</dbReference>
<evidence type="ECO:0000256" key="1">
    <source>
        <dbReference type="ARBA" id="ARBA00004651"/>
    </source>
</evidence>
<keyword evidence="3" id="KW-1003">Cell membrane</keyword>
<dbReference type="Pfam" id="PF00689">
    <property type="entry name" value="Cation_ATPase_C"/>
    <property type="match status" value="1"/>
</dbReference>
<dbReference type="InterPro" id="IPR001757">
    <property type="entry name" value="P_typ_ATPase"/>
</dbReference>
<keyword evidence="6" id="KW-0547">Nucleotide-binding</keyword>
<feature type="transmembrane region" description="Helical" evidence="11">
    <location>
        <begin position="844"/>
        <end position="862"/>
    </location>
</feature>
<dbReference type="SUPFAM" id="SSF81653">
    <property type="entry name" value="Calcium ATPase, transduction domain A"/>
    <property type="match status" value="1"/>
</dbReference>
<gene>
    <name evidence="13" type="ORF">A3A69_00680</name>
</gene>
<dbReference type="PRINTS" id="PR00120">
    <property type="entry name" value="HATPASE"/>
</dbReference>
<dbReference type="GO" id="GO:0005524">
    <property type="term" value="F:ATP binding"/>
    <property type="evidence" value="ECO:0007669"/>
    <property type="project" value="UniProtKB-KW"/>
</dbReference>
<comment type="similarity">
    <text evidence="2">Belongs to the cation transport ATPase (P-type) (TC 3.A.3) family. Type IIA subfamily.</text>
</comment>
<evidence type="ECO:0000256" key="11">
    <source>
        <dbReference type="SAM" id="Phobius"/>
    </source>
</evidence>
<dbReference type="PRINTS" id="PR00119">
    <property type="entry name" value="CATATPASE"/>
</dbReference>
<organism evidence="13 14">
    <name type="scientific">candidate division WWE3 bacterium RIFCSPLOWO2_01_FULL_37_15</name>
    <dbReference type="NCBI Taxonomy" id="1802622"/>
    <lineage>
        <taxon>Bacteria</taxon>
        <taxon>Katanobacteria</taxon>
    </lineage>
</organism>
<evidence type="ECO:0000256" key="4">
    <source>
        <dbReference type="ARBA" id="ARBA00022692"/>
    </source>
</evidence>
<evidence type="ECO:0000256" key="9">
    <source>
        <dbReference type="ARBA" id="ARBA00022989"/>
    </source>
</evidence>
<dbReference type="Proteomes" id="UP000177458">
    <property type="component" value="Unassembled WGS sequence"/>
</dbReference>
<feature type="transmembrane region" description="Helical" evidence="11">
    <location>
        <begin position="687"/>
        <end position="710"/>
    </location>
</feature>
<evidence type="ECO:0000313" key="13">
    <source>
        <dbReference type="EMBL" id="OGC50153.1"/>
    </source>
</evidence>
<comment type="subcellular location">
    <subcellularLocation>
        <location evidence="1">Cell membrane</location>
        <topology evidence="1">Multi-pass membrane protein</topology>
    </subcellularLocation>
</comment>
<dbReference type="PANTHER" id="PTHR43294">
    <property type="entry name" value="SODIUM/POTASSIUM-TRANSPORTING ATPASE SUBUNIT ALPHA"/>
    <property type="match status" value="1"/>
</dbReference>
<feature type="transmembrane region" description="Helical" evidence="11">
    <location>
        <begin position="243"/>
        <end position="264"/>
    </location>
</feature>
<dbReference type="InterPro" id="IPR023214">
    <property type="entry name" value="HAD_sf"/>
</dbReference>
<feature type="transmembrane region" description="Helical" evidence="11">
    <location>
        <begin position="78"/>
        <end position="94"/>
    </location>
</feature>
<dbReference type="InterPro" id="IPR018303">
    <property type="entry name" value="ATPase_P-typ_P_site"/>
</dbReference>
<dbReference type="SUPFAM" id="SSF56784">
    <property type="entry name" value="HAD-like"/>
    <property type="match status" value="1"/>
</dbReference>
<dbReference type="NCBIfam" id="TIGR01494">
    <property type="entry name" value="ATPase_P-type"/>
    <property type="match status" value="3"/>
</dbReference>
<dbReference type="InterPro" id="IPR004014">
    <property type="entry name" value="ATPase_P-typ_cation-transptr_N"/>
</dbReference>
<feature type="transmembrane region" description="Helical" evidence="11">
    <location>
        <begin position="813"/>
        <end position="832"/>
    </location>
</feature>
<evidence type="ECO:0000256" key="2">
    <source>
        <dbReference type="ARBA" id="ARBA00005675"/>
    </source>
</evidence>
<proteinExistence type="inferred from homology"/>
<feature type="domain" description="Cation-transporting P-type ATPase N-terminal" evidence="12">
    <location>
        <begin position="1"/>
        <end position="74"/>
    </location>
</feature>
<evidence type="ECO:0000256" key="10">
    <source>
        <dbReference type="ARBA" id="ARBA00023136"/>
    </source>
</evidence>
<dbReference type="GO" id="GO:1990573">
    <property type="term" value="P:potassium ion import across plasma membrane"/>
    <property type="evidence" value="ECO:0007669"/>
    <property type="project" value="TreeGrafter"/>
</dbReference>
<feature type="transmembrane region" description="Helical" evidence="11">
    <location>
        <begin position="54"/>
        <end position="72"/>
    </location>
</feature>
<keyword evidence="10 11" id="KW-0472">Membrane</keyword>
<dbReference type="Gene3D" id="2.70.150.10">
    <property type="entry name" value="Calcium-transporting ATPase, cytoplasmic transduction domain A"/>
    <property type="match status" value="1"/>
</dbReference>
<keyword evidence="4 11" id="KW-0812">Transmembrane</keyword>
<dbReference type="Pfam" id="PF00122">
    <property type="entry name" value="E1-E2_ATPase"/>
    <property type="match status" value="1"/>
</dbReference>
<dbReference type="GO" id="GO:0006883">
    <property type="term" value="P:intracellular sodium ion homeostasis"/>
    <property type="evidence" value="ECO:0007669"/>
    <property type="project" value="TreeGrafter"/>
</dbReference>
<dbReference type="SFLD" id="SFLDG00002">
    <property type="entry name" value="C1.7:_P-type_atpase_like"/>
    <property type="match status" value="1"/>
</dbReference>
<dbReference type="SUPFAM" id="SSF81660">
    <property type="entry name" value="Metal cation-transporting ATPase, ATP-binding domain N"/>
    <property type="match status" value="1"/>
</dbReference>
<dbReference type="Gene3D" id="3.40.1110.10">
    <property type="entry name" value="Calcium-transporting ATPase, cytoplasmic domain N"/>
    <property type="match status" value="1"/>
</dbReference>
<dbReference type="SMART" id="SM00831">
    <property type="entry name" value="Cation_ATPase_N"/>
    <property type="match status" value="1"/>
</dbReference>
<dbReference type="InterPro" id="IPR036412">
    <property type="entry name" value="HAD-like_sf"/>
</dbReference>
<dbReference type="Gene3D" id="1.20.1110.10">
    <property type="entry name" value="Calcium-transporting ATPase, transmembrane domain"/>
    <property type="match status" value="1"/>
</dbReference>
<evidence type="ECO:0000256" key="5">
    <source>
        <dbReference type="ARBA" id="ARBA00022723"/>
    </source>
</evidence>
<accession>A0A1F4V0Y8</accession>
<dbReference type="InterPro" id="IPR050510">
    <property type="entry name" value="Cation_transp_ATPase_P-type"/>
</dbReference>
<dbReference type="AlphaFoldDB" id="A0A1F4V0Y8"/>
<evidence type="ECO:0000256" key="7">
    <source>
        <dbReference type="ARBA" id="ARBA00022840"/>
    </source>
</evidence>
<dbReference type="Pfam" id="PF00690">
    <property type="entry name" value="Cation_ATPase_N"/>
    <property type="match status" value="1"/>
</dbReference>
<dbReference type="GO" id="GO:0005391">
    <property type="term" value="F:P-type sodium:potassium-exchanging transporter activity"/>
    <property type="evidence" value="ECO:0007669"/>
    <property type="project" value="TreeGrafter"/>
</dbReference>
<dbReference type="GO" id="GO:0046872">
    <property type="term" value="F:metal ion binding"/>
    <property type="evidence" value="ECO:0007669"/>
    <property type="project" value="UniProtKB-KW"/>
</dbReference>
<evidence type="ECO:0000259" key="12">
    <source>
        <dbReference type="SMART" id="SM00831"/>
    </source>
</evidence>
<dbReference type="InterPro" id="IPR008250">
    <property type="entry name" value="ATPase_P-typ_transduc_dom_A_sf"/>
</dbReference>